<dbReference type="Gene3D" id="1.20.1280.50">
    <property type="match status" value="1"/>
</dbReference>
<keyword evidence="3" id="KW-1185">Reference proteome</keyword>
<protein>
    <recommendedName>
        <fullName evidence="1">F-box domain-containing protein</fullName>
    </recommendedName>
</protein>
<dbReference type="AlphaFoldDB" id="A0AAD6T8Q4"/>
<feature type="non-terminal residue" evidence="2">
    <location>
        <position position="57"/>
    </location>
</feature>
<comment type="caution">
    <text evidence="2">The sequence shown here is derived from an EMBL/GenBank/DDBJ whole genome shotgun (WGS) entry which is preliminary data.</text>
</comment>
<gene>
    <name evidence="2" type="ORF">C8F04DRAFT_888988</name>
</gene>
<evidence type="ECO:0000313" key="2">
    <source>
        <dbReference type="EMBL" id="KAJ7041914.1"/>
    </source>
</evidence>
<evidence type="ECO:0000313" key="3">
    <source>
        <dbReference type="Proteomes" id="UP001218188"/>
    </source>
</evidence>
<name>A0AAD6T8Q4_9AGAR</name>
<proteinExistence type="predicted"/>
<dbReference type="Pfam" id="PF12937">
    <property type="entry name" value="F-box-like"/>
    <property type="match status" value="1"/>
</dbReference>
<evidence type="ECO:0000259" key="1">
    <source>
        <dbReference type="Pfam" id="PF12937"/>
    </source>
</evidence>
<dbReference type="EMBL" id="JARJCM010000014">
    <property type="protein sequence ID" value="KAJ7041914.1"/>
    <property type="molecule type" value="Genomic_DNA"/>
</dbReference>
<reference evidence="2" key="1">
    <citation type="submission" date="2023-03" db="EMBL/GenBank/DDBJ databases">
        <title>Massive genome expansion in bonnet fungi (Mycena s.s.) driven by repeated elements and novel gene families across ecological guilds.</title>
        <authorList>
            <consortium name="Lawrence Berkeley National Laboratory"/>
            <person name="Harder C.B."/>
            <person name="Miyauchi S."/>
            <person name="Viragh M."/>
            <person name="Kuo A."/>
            <person name="Thoen E."/>
            <person name="Andreopoulos B."/>
            <person name="Lu D."/>
            <person name="Skrede I."/>
            <person name="Drula E."/>
            <person name="Henrissat B."/>
            <person name="Morin E."/>
            <person name="Kohler A."/>
            <person name="Barry K."/>
            <person name="LaButti K."/>
            <person name="Morin E."/>
            <person name="Salamov A."/>
            <person name="Lipzen A."/>
            <person name="Mereny Z."/>
            <person name="Hegedus B."/>
            <person name="Baldrian P."/>
            <person name="Stursova M."/>
            <person name="Weitz H."/>
            <person name="Taylor A."/>
            <person name="Grigoriev I.V."/>
            <person name="Nagy L.G."/>
            <person name="Martin F."/>
            <person name="Kauserud H."/>
        </authorList>
    </citation>
    <scope>NUCLEOTIDE SEQUENCE</scope>
    <source>
        <strain evidence="2">CBHHK200</strain>
    </source>
</reference>
<organism evidence="2 3">
    <name type="scientific">Mycena alexandri</name>
    <dbReference type="NCBI Taxonomy" id="1745969"/>
    <lineage>
        <taxon>Eukaryota</taxon>
        <taxon>Fungi</taxon>
        <taxon>Dikarya</taxon>
        <taxon>Basidiomycota</taxon>
        <taxon>Agaricomycotina</taxon>
        <taxon>Agaricomycetes</taxon>
        <taxon>Agaricomycetidae</taxon>
        <taxon>Agaricales</taxon>
        <taxon>Marasmiineae</taxon>
        <taxon>Mycenaceae</taxon>
        <taxon>Mycena</taxon>
    </lineage>
</organism>
<dbReference type="Proteomes" id="UP001218188">
    <property type="component" value="Unassembled WGS sequence"/>
</dbReference>
<dbReference type="InterPro" id="IPR001810">
    <property type="entry name" value="F-box_dom"/>
</dbReference>
<feature type="non-terminal residue" evidence="2">
    <location>
        <position position="1"/>
    </location>
</feature>
<sequence>PLRRIPPEIIAEIFSWTMPTLREAVDRQRCSVMDSPWVLTHVSRRWRAVAISSPALW</sequence>
<feature type="domain" description="F-box" evidence="1">
    <location>
        <begin position="3"/>
        <end position="57"/>
    </location>
</feature>
<accession>A0AAD6T8Q4</accession>